<feature type="region of interest" description="Disordered" evidence="1">
    <location>
        <begin position="80"/>
        <end position="103"/>
    </location>
</feature>
<reference evidence="2 3" key="1">
    <citation type="journal article" date="2018" name="Mol. Ecol.">
        <title>The obligate alkalophilic soda-lake fungus Sodiomyces alkalinus has shifted to a protein diet.</title>
        <authorList>
            <person name="Grum-Grzhimaylo A.A."/>
            <person name="Falkoski D.L."/>
            <person name="van den Heuvel J."/>
            <person name="Valero-Jimenez C.A."/>
            <person name="Min B."/>
            <person name="Choi I.G."/>
            <person name="Lipzen A."/>
            <person name="Daum C.G."/>
            <person name="Aanen D.K."/>
            <person name="Tsang A."/>
            <person name="Henrissat B."/>
            <person name="Bilanenko E.N."/>
            <person name="de Vries R.P."/>
            <person name="van Kan J.A.L."/>
            <person name="Grigoriev I.V."/>
            <person name="Debets A.J.M."/>
        </authorList>
    </citation>
    <scope>NUCLEOTIDE SEQUENCE [LARGE SCALE GENOMIC DNA]</scope>
    <source>
        <strain evidence="2 3">F11</strain>
    </source>
</reference>
<feature type="compositionally biased region" description="Low complexity" evidence="1">
    <location>
        <begin position="169"/>
        <end position="180"/>
    </location>
</feature>
<gene>
    <name evidence="2" type="ORF">SODALDRAFT_330090</name>
</gene>
<organism evidence="2 3">
    <name type="scientific">Sodiomyces alkalinus (strain CBS 110278 / VKM F-3762 / F11)</name>
    <name type="common">Alkaliphilic filamentous fungus</name>
    <dbReference type="NCBI Taxonomy" id="1314773"/>
    <lineage>
        <taxon>Eukaryota</taxon>
        <taxon>Fungi</taxon>
        <taxon>Dikarya</taxon>
        <taxon>Ascomycota</taxon>
        <taxon>Pezizomycotina</taxon>
        <taxon>Sordariomycetes</taxon>
        <taxon>Hypocreomycetidae</taxon>
        <taxon>Glomerellales</taxon>
        <taxon>Plectosphaerellaceae</taxon>
        <taxon>Sodiomyces</taxon>
    </lineage>
</organism>
<dbReference type="GeneID" id="39579597"/>
<feature type="region of interest" description="Disordered" evidence="1">
    <location>
        <begin position="1"/>
        <end position="49"/>
    </location>
</feature>
<feature type="region of interest" description="Disordered" evidence="1">
    <location>
        <begin position="453"/>
        <end position="487"/>
    </location>
</feature>
<name>A0A3N2Q0V2_SODAK</name>
<feature type="region of interest" description="Disordered" evidence="1">
    <location>
        <begin position="154"/>
        <end position="235"/>
    </location>
</feature>
<proteinExistence type="predicted"/>
<evidence type="ECO:0000313" key="3">
    <source>
        <dbReference type="Proteomes" id="UP000272025"/>
    </source>
</evidence>
<dbReference type="Proteomes" id="UP000272025">
    <property type="component" value="Unassembled WGS sequence"/>
</dbReference>
<feature type="compositionally biased region" description="Acidic residues" evidence="1">
    <location>
        <begin position="460"/>
        <end position="470"/>
    </location>
</feature>
<dbReference type="STRING" id="1314773.A0A3N2Q0V2"/>
<evidence type="ECO:0000313" key="2">
    <source>
        <dbReference type="EMBL" id="ROT40372.1"/>
    </source>
</evidence>
<dbReference type="AlphaFoldDB" id="A0A3N2Q0V2"/>
<dbReference type="EMBL" id="ML119052">
    <property type="protein sequence ID" value="ROT40372.1"/>
    <property type="molecule type" value="Genomic_DNA"/>
</dbReference>
<accession>A0A3N2Q0V2</accession>
<sequence>MPTRGAGHSIYDSTRRTLQESAVSQDDDFPPFSSGHRLPPRRSWARNRDLDVHPETSSISTAVSQLRRRVVDRLAAIRDSEFASNPHNPANRPGESPNHYLQSRTRQLADWDLQAEYEELLRDFQISDPSLFTPSTFSTLRFLEQERQFARSVAQANHLVSGRRDTPISNGSNTGNSNSNYDSPDRRRLAMPFSFNDEQDRRRHSRPNGAAARTPHRSTAPPAGDGDDDLGFAGLGAGDPFRNALERLPQNAFSPFSPPPYASNLSLSHFNVSSSGTGTSLRPHEHAEDNYRAKRRKIESDRIAPTFKGFRYGRYGQVEPGDLTMEIVSCDGGLFSNGSSYTYENILKNDKSVYCTKSSRCNIVLRHQGATSFCLKELIIKAPGSGNYSSPVREGMVFVAMNQDDLLTRTAQYQIPYAPPKYSRDHRPLAPIISIRHNEDGTVVTRTSSRSRRVFRMGGDDDDDDEEDDVGTAQIPPEFSTDGSPFNVTTVCSDDESDGGNPRAGIHRRAPNRIGALPFESDSSDDGNSIGHDEYGFDDVWAPASRRGGTRNMTLAEALRTYPGTTTATATTTAAATAATTTTTATQDIPRAGGRCELMAPHAKFYIEKDKSKCTIRFDPPVSGRFILLKMWSPNREGSNIDIQAVIAKGFAGPRYFPSVELR</sequence>
<evidence type="ECO:0000256" key="1">
    <source>
        <dbReference type="SAM" id="MobiDB-lite"/>
    </source>
</evidence>
<keyword evidence="3" id="KW-1185">Reference proteome</keyword>
<dbReference type="RefSeq" id="XP_028468178.1">
    <property type="nucleotide sequence ID" value="XM_028611119.1"/>
</dbReference>
<evidence type="ECO:0008006" key="4">
    <source>
        <dbReference type="Google" id="ProtNLM"/>
    </source>
</evidence>
<protein>
    <recommendedName>
        <fullName evidence="4">Regulator of chromosome condensation-like protein</fullName>
    </recommendedName>
</protein>
<dbReference type="OrthoDB" id="2351940at2759"/>